<gene>
    <name evidence="2" type="ORF">SMN809_LOCUS82498</name>
</gene>
<evidence type="ECO:0000313" key="2">
    <source>
        <dbReference type="EMBL" id="CAF5221716.1"/>
    </source>
</evidence>
<evidence type="ECO:0000313" key="3">
    <source>
        <dbReference type="Proteomes" id="UP000676336"/>
    </source>
</evidence>
<keyword evidence="1" id="KW-0175">Coiled coil</keyword>
<feature type="coiled-coil region" evidence="1">
    <location>
        <begin position="5"/>
        <end position="39"/>
    </location>
</feature>
<accession>A0A8S3JST4</accession>
<feature type="non-terminal residue" evidence="2">
    <location>
        <position position="1"/>
    </location>
</feature>
<reference evidence="2" key="1">
    <citation type="submission" date="2021-02" db="EMBL/GenBank/DDBJ databases">
        <authorList>
            <person name="Nowell W R."/>
        </authorList>
    </citation>
    <scope>NUCLEOTIDE SEQUENCE</scope>
</reference>
<dbReference type="AlphaFoldDB" id="A0A8S3JST4"/>
<organism evidence="2 3">
    <name type="scientific">Rotaria magnacalcarata</name>
    <dbReference type="NCBI Taxonomy" id="392030"/>
    <lineage>
        <taxon>Eukaryota</taxon>
        <taxon>Metazoa</taxon>
        <taxon>Spiralia</taxon>
        <taxon>Gnathifera</taxon>
        <taxon>Rotifera</taxon>
        <taxon>Eurotatoria</taxon>
        <taxon>Bdelloidea</taxon>
        <taxon>Philodinida</taxon>
        <taxon>Philodinidae</taxon>
        <taxon>Rotaria</taxon>
    </lineage>
</organism>
<proteinExistence type="predicted"/>
<dbReference type="Proteomes" id="UP000676336">
    <property type="component" value="Unassembled WGS sequence"/>
</dbReference>
<name>A0A8S3JST4_9BILA</name>
<sequence>MNLNVDHYTKDFEKTEKSIEDYRNEILMHIREKDKLEKTIPISIVIGPYYIFAQKLREALSNKRKLLIEALLLSQTRKARTRTEE</sequence>
<dbReference type="EMBL" id="CAJOBI010351889">
    <property type="protein sequence ID" value="CAF5221716.1"/>
    <property type="molecule type" value="Genomic_DNA"/>
</dbReference>
<comment type="caution">
    <text evidence="2">The sequence shown here is derived from an EMBL/GenBank/DDBJ whole genome shotgun (WGS) entry which is preliminary data.</text>
</comment>
<protein>
    <submittedName>
        <fullName evidence="2">Uncharacterized protein</fullName>
    </submittedName>
</protein>
<evidence type="ECO:0000256" key="1">
    <source>
        <dbReference type="SAM" id="Coils"/>
    </source>
</evidence>